<dbReference type="OrthoDB" id="7691805at2759"/>
<evidence type="ECO:0000256" key="1">
    <source>
        <dbReference type="SAM" id="MobiDB-lite"/>
    </source>
</evidence>
<protein>
    <recommendedName>
        <fullName evidence="2">Reverse transcriptase Ty1/copia-type domain-containing protein</fullName>
    </recommendedName>
</protein>
<name>A0A9Q3JF78_9BASI</name>
<dbReference type="Proteomes" id="UP000765509">
    <property type="component" value="Unassembled WGS sequence"/>
</dbReference>
<feature type="domain" description="Reverse transcriptase Ty1/copia-type" evidence="2">
    <location>
        <begin position="145"/>
        <end position="289"/>
    </location>
</feature>
<evidence type="ECO:0000313" key="3">
    <source>
        <dbReference type="EMBL" id="MBW0561044.1"/>
    </source>
</evidence>
<dbReference type="InterPro" id="IPR013103">
    <property type="entry name" value="RVT_2"/>
</dbReference>
<organism evidence="3 4">
    <name type="scientific">Austropuccinia psidii MF-1</name>
    <dbReference type="NCBI Taxonomy" id="1389203"/>
    <lineage>
        <taxon>Eukaryota</taxon>
        <taxon>Fungi</taxon>
        <taxon>Dikarya</taxon>
        <taxon>Basidiomycota</taxon>
        <taxon>Pucciniomycotina</taxon>
        <taxon>Pucciniomycetes</taxon>
        <taxon>Pucciniales</taxon>
        <taxon>Sphaerophragmiaceae</taxon>
        <taxon>Austropuccinia</taxon>
    </lineage>
</organism>
<proteinExistence type="predicted"/>
<reference evidence="3" key="1">
    <citation type="submission" date="2021-03" db="EMBL/GenBank/DDBJ databases">
        <title>Draft genome sequence of rust myrtle Austropuccinia psidii MF-1, a brazilian biotype.</title>
        <authorList>
            <person name="Quecine M.C."/>
            <person name="Pachon D.M.R."/>
            <person name="Bonatelli M.L."/>
            <person name="Correr F.H."/>
            <person name="Franceschini L.M."/>
            <person name="Leite T.F."/>
            <person name="Margarido G.R.A."/>
            <person name="Almeida C.A."/>
            <person name="Ferrarezi J.A."/>
            <person name="Labate C.A."/>
        </authorList>
    </citation>
    <scope>NUCLEOTIDE SEQUENCE</scope>
    <source>
        <strain evidence="3">MF-1</strain>
    </source>
</reference>
<sequence>MNFLFSKEDYLDYRDNVLLVEEKEKYFDCEEGLIDNKASNNHNLVNKALDSHSLAEEESEQDLEDNEAVDNERRRIKVTGPRHPTLISSEIREENILPYPRRPKALMTSSDLNNPASYRQAIRSRNSNQWLNAIKKELHTMSELNVWEIVPIPKDTQLIGTTWVFKTKRNELNAILEHKARLCAQGFSQIQGVDFSKTFAPTGQLNSLRTLISFAASNNLRFEQLDIKSAFLNAPLDEEVFLMIPQGLDLDRKTLCLKLNKAIYGLCQAPREWYNRLSNWLAATGFKAAVSDPCVF</sequence>
<dbReference type="Pfam" id="PF07727">
    <property type="entry name" value="RVT_2"/>
    <property type="match status" value="1"/>
</dbReference>
<keyword evidence="4" id="KW-1185">Reference proteome</keyword>
<dbReference type="SUPFAM" id="SSF56672">
    <property type="entry name" value="DNA/RNA polymerases"/>
    <property type="match status" value="1"/>
</dbReference>
<feature type="compositionally biased region" description="Acidic residues" evidence="1">
    <location>
        <begin position="56"/>
        <end position="69"/>
    </location>
</feature>
<dbReference type="EMBL" id="AVOT02070442">
    <property type="protein sequence ID" value="MBW0561044.1"/>
    <property type="molecule type" value="Genomic_DNA"/>
</dbReference>
<evidence type="ECO:0000259" key="2">
    <source>
        <dbReference type="Pfam" id="PF07727"/>
    </source>
</evidence>
<evidence type="ECO:0000313" key="4">
    <source>
        <dbReference type="Proteomes" id="UP000765509"/>
    </source>
</evidence>
<dbReference type="InterPro" id="IPR043502">
    <property type="entry name" value="DNA/RNA_pol_sf"/>
</dbReference>
<feature type="region of interest" description="Disordered" evidence="1">
    <location>
        <begin position="52"/>
        <end position="79"/>
    </location>
</feature>
<gene>
    <name evidence="3" type="ORF">O181_100759</name>
</gene>
<comment type="caution">
    <text evidence="3">The sequence shown here is derived from an EMBL/GenBank/DDBJ whole genome shotgun (WGS) entry which is preliminary data.</text>
</comment>
<accession>A0A9Q3JF78</accession>
<dbReference type="AlphaFoldDB" id="A0A9Q3JF78"/>